<dbReference type="Pfam" id="PF00817">
    <property type="entry name" value="IMS"/>
    <property type="match status" value="1"/>
</dbReference>
<dbReference type="SUPFAM" id="SSF56672">
    <property type="entry name" value="DNA/RNA polymerases"/>
    <property type="match status" value="1"/>
</dbReference>
<evidence type="ECO:0000313" key="16">
    <source>
        <dbReference type="EMBL" id="AST57994.1"/>
    </source>
</evidence>
<evidence type="ECO:0000256" key="13">
    <source>
        <dbReference type="ARBA" id="ARBA00023204"/>
    </source>
</evidence>
<dbReference type="GO" id="GO:0003684">
    <property type="term" value="F:damaged DNA binding"/>
    <property type="evidence" value="ECO:0007669"/>
    <property type="project" value="InterPro"/>
</dbReference>
<dbReference type="InterPro" id="IPR053848">
    <property type="entry name" value="IMS_HHH_1"/>
</dbReference>
<dbReference type="Pfam" id="PF11799">
    <property type="entry name" value="IMS_C"/>
    <property type="match status" value="1"/>
</dbReference>
<dbReference type="InterPro" id="IPR036775">
    <property type="entry name" value="DNA_pol_Y-fam_lit_finger_sf"/>
</dbReference>
<reference evidence="16 17" key="1">
    <citation type="submission" date="2016-08" db="EMBL/GenBank/DDBJ databases">
        <title>A novel genetic cassette of butanologenic Thermoanaerobacterium thermosaccharolyticum that directly convert cellulose to butanol.</title>
        <authorList>
            <person name="Li T."/>
            <person name="He J."/>
        </authorList>
    </citation>
    <scope>NUCLEOTIDE SEQUENCE [LARGE SCALE GENOMIC DNA]</scope>
    <source>
        <strain evidence="16 17">TG57</strain>
    </source>
</reference>
<evidence type="ECO:0000256" key="12">
    <source>
        <dbReference type="ARBA" id="ARBA00023125"/>
    </source>
</evidence>
<dbReference type="GO" id="GO:0003887">
    <property type="term" value="F:DNA-directed DNA polymerase activity"/>
    <property type="evidence" value="ECO:0007669"/>
    <property type="project" value="UniProtKB-UniRule"/>
</dbReference>
<evidence type="ECO:0000256" key="10">
    <source>
        <dbReference type="ARBA" id="ARBA00022842"/>
    </source>
</evidence>
<gene>
    <name evidence="15" type="primary">dinB</name>
    <name evidence="16" type="ORF">Thert_02047</name>
</gene>
<dbReference type="NCBIfam" id="NF002848">
    <property type="entry name" value="PRK03103.1"/>
    <property type="match status" value="1"/>
</dbReference>
<name>A0A223I0B8_THETR</name>
<dbReference type="Proteomes" id="UP000214975">
    <property type="component" value="Chromosome"/>
</dbReference>
<feature type="active site" evidence="15">
    <location>
        <position position="105"/>
    </location>
</feature>
<comment type="similarity">
    <text evidence="2 15">Belongs to the DNA polymerase type-Y family.</text>
</comment>
<dbReference type="SUPFAM" id="SSF100879">
    <property type="entry name" value="Lesion bypass DNA polymerase (Y-family), little finger domain"/>
    <property type="match status" value="1"/>
</dbReference>
<dbReference type="InterPro" id="IPR050116">
    <property type="entry name" value="DNA_polymerase-Y"/>
</dbReference>
<evidence type="ECO:0000256" key="14">
    <source>
        <dbReference type="ARBA" id="ARBA00049244"/>
    </source>
</evidence>
<comment type="function">
    <text evidence="15">Poorly processive, error-prone DNA polymerase involved in untargeted mutagenesis. Copies undamaged DNA at stalled replication forks, which arise in vivo from mismatched or misaligned primer ends. These misaligned primers can be extended by PolIV. Exhibits no 3'-5' exonuclease (proofreading) activity. May be involved in translesional synthesis, in conjunction with the beta clamp from PolIII.</text>
</comment>
<evidence type="ECO:0000256" key="8">
    <source>
        <dbReference type="ARBA" id="ARBA00022723"/>
    </source>
</evidence>
<dbReference type="GO" id="GO:0006281">
    <property type="term" value="P:DNA repair"/>
    <property type="evidence" value="ECO:0007669"/>
    <property type="project" value="UniProtKB-UniRule"/>
</dbReference>
<dbReference type="NCBIfam" id="NF002492">
    <property type="entry name" value="PRK01810.1"/>
    <property type="match status" value="1"/>
</dbReference>
<dbReference type="HAMAP" id="MF_01113">
    <property type="entry name" value="DNApol_IV"/>
    <property type="match status" value="1"/>
</dbReference>
<dbReference type="Gene3D" id="1.10.150.20">
    <property type="entry name" value="5' to 3' exonuclease, C-terminal subdomain"/>
    <property type="match status" value="1"/>
</dbReference>
<keyword evidence="12 15" id="KW-0238">DNA-binding</keyword>
<evidence type="ECO:0000256" key="11">
    <source>
        <dbReference type="ARBA" id="ARBA00022932"/>
    </source>
</evidence>
<dbReference type="InterPro" id="IPR017961">
    <property type="entry name" value="DNA_pol_Y-fam_little_finger"/>
</dbReference>
<dbReference type="CDD" id="cd03586">
    <property type="entry name" value="PolY_Pol_IV_kappa"/>
    <property type="match status" value="1"/>
</dbReference>
<keyword evidence="5 15" id="KW-0808">Transferase</keyword>
<dbReference type="AlphaFoldDB" id="A0A223I0B8"/>
<dbReference type="Pfam" id="PF21999">
    <property type="entry name" value="IMS_HHH_1"/>
    <property type="match status" value="1"/>
</dbReference>
<keyword evidence="3 15" id="KW-0515">Mutator protein</keyword>
<dbReference type="GO" id="GO:0009432">
    <property type="term" value="P:SOS response"/>
    <property type="evidence" value="ECO:0007669"/>
    <property type="project" value="TreeGrafter"/>
</dbReference>
<dbReference type="EMBL" id="CP016893">
    <property type="protein sequence ID" value="AST57994.1"/>
    <property type="molecule type" value="Genomic_DNA"/>
</dbReference>
<accession>A0A223I0B8</accession>
<feature type="binding site" evidence="15">
    <location>
        <position position="8"/>
    </location>
    <ligand>
        <name>Mg(2+)</name>
        <dbReference type="ChEBI" id="CHEBI:18420"/>
    </ligand>
</feature>
<evidence type="ECO:0000256" key="6">
    <source>
        <dbReference type="ARBA" id="ARBA00022695"/>
    </source>
</evidence>
<dbReference type="RefSeq" id="WP_094397483.1">
    <property type="nucleotide sequence ID" value="NZ_CP016893.1"/>
</dbReference>
<dbReference type="GO" id="GO:0042276">
    <property type="term" value="P:error-prone translesion synthesis"/>
    <property type="evidence" value="ECO:0007669"/>
    <property type="project" value="TreeGrafter"/>
</dbReference>
<comment type="subunit">
    <text evidence="15">Monomer.</text>
</comment>
<dbReference type="InterPro" id="IPR022880">
    <property type="entry name" value="DNApol_IV"/>
</dbReference>
<comment type="cofactor">
    <cofactor evidence="15">
        <name>Mg(2+)</name>
        <dbReference type="ChEBI" id="CHEBI:18420"/>
    </cofactor>
    <text evidence="15">Binds 2 magnesium ions per subunit.</text>
</comment>
<evidence type="ECO:0000313" key="17">
    <source>
        <dbReference type="Proteomes" id="UP000214975"/>
    </source>
</evidence>
<organism evidence="16 17">
    <name type="scientific">Thermoanaerobacterium thermosaccharolyticum</name>
    <name type="common">Clostridium thermosaccharolyticum</name>
    <dbReference type="NCBI Taxonomy" id="1517"/>
    <lineage>
        <taxon>Bacteria</taxon>
        <taxon>Bacillati</taxon>
        <taxon>Bacillota</taxon>
        <taxon>Clostridia</taxon>
        <taxon>Thermoanaerobacterales</taxon>
        <taxon>Thermoanaerobacteraceae</taxon>
        <taxon>Thermoanaerobacterium</taxon>
    </lineage>
</organism>
<dbReference type="Gene3D" id="3.30.1490.100">
    <property type="entry name" value="DNA polymerase, Y-family, little finger domain"/>
    <property type="match status" value="1"/>
</dbReference>
<feature type="site" description="Substrate discrimination" evidence="15">
    <location>
        <position position="13"/>
    </location>
</feature>
<dbReference type="GO" id="GO:0006261">
    <property type="term" value="P:DNA-templated DNA replication"/>
    <property type="evidence" value="ECO:0007669"/>
    <property type="project" value="UniProtKB-UniRule"/>
</dbReference>
<dbReference type="Gene3D" id="3.40.1170.60">
    <property type="match status" value="1"/>
</dbReference>
<keyword evidence="8 15" id="KW-0479">Metal-binding</keyword>
<dbReference type="PANTHER" id="PTHR11076:SF35">
    <property type="entry name" value="DNA REPAIR PROTEIN HOMOLOG YOBH"/>
    <property type="match status" value="1"/>
</dbReference>
<keyword evidence="13 15" id="KW-0234">DNA repair</keyword>
<evidence type="ECO:0000256" key="7">
    <source>
        <dbReference type="ARBA" id="ARBA00022705"/>
    </source>
</evidence>
<evidence type="ECO:0000256" key="5">
    <source>
        <dbReference type="ARBA" id="ARBA00022679"/>
    </source>
</evidence>
<keyword evidence="9 15" id="KW-0227">DNA damage</keyword>
<keyword evidence="10 15" id="KW-0460">Magnesium</keyword>
<dbReference type="EC" id="2.7.7.7" evidence="15"/>
<dbReference type="GO" id="GO:0005829">
    <property type="term" value="C:cytosol"/>
    <property type="evidence" value="ECO:0007669"/>
    <property type="project" value="TreeGrafter"/>
</dbReference>
<keyword evidence="11 15" id="KW-0239">DNA-directed DNA polymerase</keyword>
<comment type="subcellular location">
    <subcellularLocation>
        <location evidence="1 15">Cytoplasm</location>
    </subcellularLocation>
</comment>
<proteinExistence type="inferred from homology"/>
<protein>
    <recommendedName>
        <fullName evidence="15">DNA polymerase IV</fullName>
        <shortName evidence="15">Pol IV</shortName>
        <ecNumber evidence="15">2.7.7.7</ecNumber>
    </recommendedName>
</protein>
<comment type="catalytic activity">
    <reaction evidence="14 15">
        <text>DNA(n) + a 2'-deoxyribonucleoside 5'-triphosphate = DNA(n+1) + diphosphate</text>
        <dbReference type="Rhea" id="RHEA:22508"/>
        <dbReference type="Rhea" id="RHEA-COMP:17339"/>
        <dbReference type="Rhea" id="RHEA-COMP:17340"/>
        <dbReference type="ChEBI" id="CHEBI:33019"/>
        <dbReference type="ChEBI" id="CHEBI:61560"/>
        <dbReference type="ChEBI" id="CHEBI:173112"/>
        <dbReference type="EC" id="2.7.7.7"/>
    </reaction>
</comment>
<feature type="binding site" evidence="15">
    <location>
        <position position="104"/>
    </location>
    <ligand>
        <name>Mg(2+)</name>
        <dbReference type="ChEBI" id="CHEBI:18420"/>
    </ligand>
</feature>
<dbReference type="PANTHER" id="PTHR11076">
    <property type="entry name" value="DNA REPAIR POLYMERASE UMUC / TRANSFERASE FAMILY MEMBER"/>
    <property type="match status" value="1"/>
</dbReference>
<dbReference type="NCBIfam" id="NF002677">
    <property type="entry name" value="PRK02406.1"/>
    <property type="match status" value="1"/>
</dbReference>
<keyword evidence="7 15" id="KW-0235">DNA replication</keyword>
<evidence type="ECO:0000256" key="3">
    <source>
        <dbReference type="ARBA" id="ARBA00022457"/>
    </source>
</evidence>
<dbReference type="Gene3D" id="3.30.70.270">
    <property type="match status" value="1"/>
</dbReference>
<dbReference type="PROSITE" id="PS50173">
    <property type="entry name" value="UMUC"/>
    <property type="match status" value="1"/>
</dbReference>
<keyword evidence="6 15" id="KW-0548">Nucleotidyltransferase</keyword>
<keyword evidence="4 15" id="KW-0963">Cytoplasm</keyword>
<dbReference type="InterPro" id="IPR043502">
    <property type="entry name" value="DNA/RNA_pol_sf"/>
</dbReference>
<evidence type="ECO:0000256" key="15">
    <source>
        <dbReference type="HAMAP-Rule" id="MF_01113"/>
    </source>
</evidence>
<dbReference type="InterPro" id="IPR001126">
    <property type="entry name" value="UmuC"/>
</dbReference>
<evidence type="ECO:0000256" key="9">
    <source>
        <dbReference type="ARBA" id="ARBA00022763"/>
    </source>
</evidence>
<evidence type="ECO:0000256" key="2">
    <source>
        <dbReference type="ARBA" id="ARBA00010945"/>
    </source>
</evidence>
<evidence type="ECO:0000256" key="1">
    <source>
        <dbReference type="ARBA" id="ARBA00004496"/>
    </source>
</evidence>
<dbReference type="GO" id="GO:0000287">
    <property type="term" value="F:magnesium ion binding"/>
    <property type="evidence" value="ECO:0007669"/>
    <property type="project" value="UniProtKB-UniRule"/>
</dbReference>
<evidence type="ECO:0000256" key="4">
    <source>
        <dbReference type="ARBA" id="ARBA00022490"/>
    </source>
</evidence>
<dbReference type="InterPro" id="IPR043128">
    <property type="entry name" value="Rev_trsase/Diguanyl_cyclase"/>
</dbReference>
<sequence length="414" mass="46956">MRHILHIDMNAFYASCEQSKDKSLKGKPVVVAGDPSKRHGIVLTASYEARKYGIKTGMPNWQARTLCNDAIFLKPDFDSYIQYSVKMINILKEFSPLVEQFSIDEAWVDVTGCEDLFGSPIEIAHKIQNRIKDSLDLPCSIGISENKLVAKMASELKKPMGITELPLEKIKDMIWPLDVENLIWIGSARSKKLKSFGINTIGDLANTPMTFLINLFGKPGKDIYYFANGIDLSPVRPYAITAKSFGNTITLPRDYTDIEDIKRGFLSLSEMVGSRMRKQNFMGKTVSITVKDNNFKSITRSRTIDYTVLTEDIFSAAMKLFKENYDTNFKIRMLGVSVSNLVKIDENIQLCLFQNAKYENLKKLNYAIDMIRDKYGFDSISRGLILTGEKIKQLAPLSGMKNFDPRPHSYFEFG</sequence>